<evidence type="ECO:0000313" key="2">
    <source>
        <dbReference type="EMBL" id="KJK50146.1"/>
    </source>
</evidence>
<dbReference type="GO" id="GO:0003677">
    <property type="term" value="F:DNA binding"/>
    <property type="evidence" value="ECO:0007669"/>
    <property type="project" value="InterPro"/>
</dbReference>
<dbReference type="SUPFAM" id="SSF47413">
    <property type="entry name" value="lambda repressor-like DNA-binding domains"/>
    <property type="match status" value="1"/>
</dbReference>
<evidence type="ECO:0000259" key="1">
    <source>
        <dbReference type="PROSITE" id="PS50943"/>
    </source>
</evidence>
<reference evidence="2 3" key="1">
    <citation type="submission" date="2015-02" db="EMBL/GenBank/DDBJ databases">
        <authorList>
            <person name="Ju K.-S."/>
            <person name="Doroghazi J.R."/>
            <person name="Metcalf W."/>
        </authorList>
    </citation>
    <scope>NUCLEOTIDE SEQUENCE [LARGE SCALE GENOMIC DNA]</scope>
    <source>
        <strain evidence="2 3">NRRL B-16140</strain>
    </source>
</reference>
<dbReference type="InterPro" id="IPR010744">
    <property type="entry name" value="Phage_CI_N"/>
</dbReference>
<comment type="caution">
    <text evidence="2">The sequence shown here is derived from an EMBL/GenBank/DDBJ whole genome shotgun (WGS) entry which is preliminary data.</text>
</comment>
<gene>
    <name evidence="2" type="ORF">UK23_11525</name>
</gene>
<accession>A0A0F0H5K8</accession>
<dbReference type="EMBL" id="JYJG01000064">
    <property type="protein sequence ID" value="KJK50146.1"/>
    <property type="molecule type" value="Genomic_DNA"/>
</dbReference>
<dbReference type="PATRIC" id="fig|68170.10.peg.1397"/>
<dbReference type="AlphaFoldDB" id="A0A0F0H5K8"/>
<evidence type="ECO:0000313" key="3">
    <source>
        <dbReference type="Proteomes" id="UP000033393"/>
    </source>
</evidence>
<feature type="domain" description="HTH cro/C1-type" evidence="1">
    <location>
        <begin position="23"/>
        <end position="67"/>
    </location>
</feature>
<dbReference type="InterPro" id="IPR010982">
    <property type="entry name" value="Lambda_DNA-bd_dom_sf"/>
</dbReference>
<dbReference type="GO" id="GO:0045892">
    <property type="term" value="P:negative regulation of DNA-templated transcription"/>
    <property type="evidence" value="ECO:0007669"/>
    <property type="project" value="InterPro"/>
</dbReference>
<dbReference type="Pfam" id="PF07022">
    <property type="entry name" value="Phage_CI_repr"/>
    <property type="match status" value="1"/>
</dbReference>
<dbReference type="InterPro" id="IPR001387">
    <property type="entry name" value="Cro/C1-type_HTH"/>
</dbReference>
<dbReference type="Gene3D" id="1.10.260.40">
    <property type="entry name" value="lambda repressor-like DNA-binding domains"/>
    <property type="match status" value="1"/>
</dbReference>
<keyword evidence="3" id="KW-1185">Reference proteome</keyword>
<protein>
    <recommendedName>
        <fullName evidence="1">HTH cro/C1-type domain-containing protein</fullName>
    </recommendedName>
</protein>
<dbReference type="Proteomes" id="UP000033393">
    <property type="component" value="Unassembled WGS sequence"/>
</dbReference>
<proteinExistence type="predicted"/>
<dbReference type="OrthoDB" id="3697959at2"/>
<sequence>MSAQVRVRPDALERIGIAQGLKSRYALAKRLGVSQSTVGRVLDGEQLPGNSLIAATLSRLHVSFEDVFEVDGTDNGAAA</sequence>
<dbReference type="CDD" id="cd00093">
    <property type="entry name" value="HTH_XRE"/>
    <property type="match status" value="1"/>
</dbReference>
<dbReference type="RefSeq" id="WP_045311441.1">
    <property type="nucleotide sequence ID" value="NZ_JYJG01000064.1"/>
</dbReference>
<organism evidence="2 3">
    <name type="scientific">Lentzea aerocolonigenes</name>
    <name type="common">Lechevalieria aerocolonigenes</name>
    <name type="synonym">Saccharothrix aerocolonigenes</name>
    <dbReference type="NCBI Taxonomy" id="68170"/>
    <lineage>
        <taxon>Bacteria</taxon>
        <taxon>Bacillati</taxon>
        <taxon>Actinomycetota</taxon>
        <taxon>Actinomycetes</taxon>
        <taxon>Pseudonocardiales</taxon>
        <taxon>Pseudonocardiaceae</taxon>
        <taxon>Lentzea</taxon>
    </lineage>
</organism>
<name>A0A0F0H5K8_LENAE</name>
<dbReference type="PROSITE" id="PS50943">
    <property type="entry name" value="HTH_CROC1"/>
    <property type="match status" value="1"/>
</dbReference>